<protein>
    <submittedName>
        <fullName evidence="1">Uncharacterized protein</fullName>
    </submittedName>
</protein>
<name>A0A0W8E5N5_9ZZZZ</name>
<accession>A0A0W8E5N5</accession>
<organism evidence="1">
    <name type="scientific">hydrocarbon metagenome</name>
    <dbReference type="NCBI Taxonomy" id="938273"/>
    <lineage>
        <taxon>unclassified sequences</taxon>
        <taxon>metagenomes</taxon>
        <taxon>ecological metagenomes</taxon>
    </lineage>
</organism>
<sequence length="83" mass="9444">MRTLVATMLANSKGKNVFCSAHKITEQQMRTIRNTDWLVLEEVGFTFVNLASPEYPNIRGKAIFFEGHIDEMGRALKNIDKSI</sequence>
<comment type="caution">
    <text evidence="1">The sequence shown here is derived from an EMBL/GenBank/DDBJ whole genome shotgun (WGS) entry which is preliminary data.</text>
</comment>
<gene>
    <name evidence="1" type="ORF">ASZ90_018611</name>
</gene>
<dbReference type="EMBL" id="LNQE01001863">
    <property type="protein sequence ID" value="KUG03994.1"/>
    <property type="molecule type" value="Genomic_DNA"/>
</dbReference>
<proteinExistence type="predicted"/>
<dbReference type="AlphaFoldDB" id="A0A0W8E5N5"/>
<reference evidence="1" key="1">
    <citation type="journal article" date="2015" name="Proc. Natl. Acad. Sci. U.S.A.">
        <title>Networks of energetic and metabolic interactions define dynamics in microbial communities.</title>
        <authorList>
            <person name="Embree M."/>
            <person name="Liu J.K."/>
            <person name="Al-Bassam M.M."/>
            <person name="Zengler K."/>
        </authorList>
    </citation>
    <scope>NUCLEOTIDE SEQUENCE</scope>
</reference>
<evidence type="ECO:0000313" key="1">
    <source>
        <dbReference type="EMBL" id="KUG03994.1"/>
    </source>
</evidence>